<evidence type="ECO:0000259" key="2">
    <source>
        <dbReference type="Pfam" id="PF25147"/>
    </source>
</evidence>
<evidence type="ECO:0000313" key="3">
    <source>
        <dbReference type="EMBL" id="KAK4536125.1"/>
    </source>
</evidence>
<gene>
    <name evidence="3" type="ORF">CDCA_CDCA07G2150</name>
</gene>
<feature type="domain" description="Ribophorin II C-terminal" evidence="2">
    <location>
        <begin position="212"/>
        <end position="303"/>
    </location>
</feature>
<keyword evidence="1" id="KW-0812">Transmembrane</keyword>
<comment type="caution">
    <text evidence="3">The sequence shown here is derived from an EMBL/GenBank/DDBJ whole genome shotgun (WGS) entry which is preliminary data.</text>
</comment>
<evidence type="ECO:0000313" key="4">
    <source>
        <dbReference type="Proteomes" id="UP001301350"/>
    </source>
</evidence>
<keyword evidence="1" id="KW-0472">Membrane</keyword>
<dbReference type="Proteomes" id="UP001301350">
    <property type="component" value="Unassembled WGS sequence"/>
</dbReference>
<feature type="transmembrane region" description="Helical" evidence="1">
    <location>
        <begin position="251"/>
        <end position="278"/>
    </location>
</feature>
<name>A0AAV9IVI8_CYACA</name>
<evidence type="ECO:0000256" key="1">
    <source>
        <dbReference type="SAM" id="Phobius"/>
    </source>
</evidence>
<accession>A0AAV9IVI8</accession>
<feature type="transmembrane region" description="Helical" evidence="1">
    <location>
        <begin position="224"/>
        <end position="244"/>
    </location>
</feature>
<sequence length="320" mass="35486">MRAVWRGWLVTGLFLLWWIGGWSTTLAYRVRSAVLRVGDAGAERVSGDEDAWRQALMHQAPVRIETHTRLRLEVELEPFSSVPEQAMWVWQVSGDRPAVATPMDPTPSWEVRWIAGERNGSRLVFSGTPERLLSEVARVSVANVSSALVVVGGHDPSEPAMVWRMECSRPDTPIFTVDMRPTPAPKPIGIFDRSFPVFWAPRPPQQAPPRPPSPPAHAPLARTFAGMVVLSMLVFLVGTVYSGVLAKPPGLASAVLAAVWQVILGAALWCLVCFFWKWNLMQTLKAWLYLAPFLWITSRLLLAHGRAPHSGEDSSRESAT</sequence>
<proteinExistence type="predicted"/>
<organism evidence="3 4">
    <name type="scientific">Cyanidium caldarium</name>
    <name type="common">Red alga</name>
    <dbReference type="NCBI Taxonomy" id="2771"/>
    <lineage>
        <taxon>Eukaryota</taxon>
        <taxon>Rhodophyta</taxon>
        <taxon>Bangiophyceae</taxon>
        <taxon>Cyanidiales</taxon>
        <taxon>Cyanidiaceae</taxon>
        <taxon>Cyanidium</taxon>
    </lineage>
</organism>
<keyword evidence="4" id="KW-1185">Reference proteome</keyword>
<keyword evidence="1" id="KW-1133">Transmembrane helix</keyword>
<dbReference type="InterPro" id="IPR056790">
    <property type="entry name" value="Ribophorin_II_C"/>
</dbReference>
<reference evidence="3 4" key="1">
    <citation type="submission" date="2022-07" db="EMBL/GenBank/DDBJ databases">
        <title>Genome-wide signatures of adaptation to extreme environments.</title>
        <authorList>
            <person name="Cho C.H."/>
            <person name="Yoon H.S."/>
        </authorList>
    </citation>
    <scope>NUCLEOTIDE SEQUENCE [LARGE SCALE GENOMIC DNA]</scope>
    <source>
        <strain evidence="3 4">DBV 063 E5</strain>
    </source>
</reference>
<dbReference type="EMBL" id="JANCYW010000007">
    <property type="protein sequence ID" value="KAK4536125.1"/>
    <property type="molecule type" value="Genomic_DNA"/>
</dbReference>
<dbReference type="AlphaFoldDB" id="A0AAV9IVI8"/>
<dbReference type="Pfam" id="PF25147">
    <property type="entry name" value="Ribophorin_II_C"/>
    <property type="match status" value="1"/>
</dbReference>
<protein>
    <recommendedName>
        <fullName evidence="2">Ribophorin II C-terminal domain-containing protein</fullName>
    </recommendedName>
</protein>